<evidence type="ECO:0000313" key="2">
    <source>
        <dbReference type="Proteomes" id="UP000433366"/>
    </source>
</evidence>
<accession>A0A6B0BNP4</accession>
<dbReference type="EMBL" id="WPRH01000901">
    <property type="protein sequence ID" value="MVI57418.1"/>
    <property type="molecule type" value="Genomic_DNA"/>
</dbReference>
<dbReference type="AlphaFoldDB" id="A0A6B0BNP4"/>
<reference evidence="1 2" key="1">
    <citation type="submission" date="2019-11" db="EMBL/GenBank/DDBJ databases">
        <title>Implementation of targeted gown and glove precautions to prevent Staphylococcus aureus acquisition in community-based nursing homes.</title>
        <authorList>
            <person name="Stine O.C."/>
        </authorList>
    </citation>
    <scope>NUCLEOTIDE SEQUENCE [LARGE SCALE GENOMIC DNA]</scope>
    <source>
        <strain evidence="1 2">S_4031.LGMP.AI</strain>
    </source>
</reference>
<proteinExistence type="predicted"/>
<protein>
    <submittedName>
        <fullName evidence="1">Oxidoreductase</fullName>
    </submittedName>
</protein>
<gene>
    <name evidence="1" type="ORF">GO793_16380</name>
</gene>
<evidence type="ECO:0000313" key="1">
    <source>
        <dbReference type="EMBL" id="MVI57418.1"/>
    </source>
</evidence>
<dbReference type="Proteomes" id="UP000433366">
    <property type="component" value="Unassembled WGS sequence"/>
</dbReference>
<name>A0A6B0BNP4_STAAU</name>
<organism evidence="1 2">
    <name type="scientific">Staphylococcus aureus</name>
    <dbReference type="NCBI Taxonomy" id="1280"/>
    <lineage>
        <taxon>Bacteria</taxon>
        <taxon>Bacillati</taxon>
        <taxon>Bacillota</taxon>
        <taxon>Bacilli</taxon>
        <taxon>Bacillales</taxon>
        <taxon>Staphylococcaceae</taxon>
        <taxon>Staphylococcus</taxon>
    </lineage>
</organism>
<comment type="caution">
    <text evidence="1">The sequence shown here is derived from an EMBL/GenBank/DDBJ whole genome shotgun (WGS) entry which is preliminary data.</text>
</comment>
<sequence length="41" mass="4813">KPENLHEIKQVITFDELPEQLNKVIKHENKGRIVIDFGVDK</sequence>
<feature type="non-terminal residue" evidence="1">
    <location>
        <position position="1"/>
    </location>
</feature>